<evidence type="ECO:0000259" key="2">
    <source>
        <dbReference type="Pfam" id="PF22725"/>
    </source>
</evidence>
<dbReference type="Gene3D" id="3.40.50.720">
    <property type="entry name" value="NAD(P)-binding Rossmann-like Domain"/>
    <property type="match status" value="1"/>
</dbReference>
<dbReference type="Pfam" id="PF01408">
    <property type="entry name" value="GFO_IDH_MocA"/>
    <property type="match status" value="1"/>
</dbReference>
<dbReference type="Gene3D" id="3.30.360.10">
    <property type="entry name" value="Dihydrodipicolinate Reductase, domain 2"/>
    <property type="match status" value="1"/>
</dbReference>
<dbReference type="SUPFAM" id="SSF55347">
    <property type="entry name" value="Glyceraldehyde-3-phosphate dehydrogenase-like, C-terminal domain"/>
    <property type="match status" value="1"/>
</dbReference>
<evidence type="ECO:0000313" key="3">
    <source>
        <dbReference type="EMBL" id="MDQ0395859.1"/>
    </source>
</evidence>
<accession>A0ABU0FML7</accession>
<dbReference type="PANTHER" id="PTHR43377:SF1">
    <property type="entry name" value="BILIVERDIN REDUCTASE A"/>
    <property type="match status" value="1"/>
</dbReference>
<gene>
    <name evidence="3" type="ORF">J3R73_005651</name>
</gene>
<dbReference type="EMBL" id="JAUSVK010000001">
    <property type="protein sequence ID" value="MDQ0395859.1"/>
    <property type="molecule type" value="Genomic_DNA"/>
</dbReference>
<dbReference type="InterPro" id="IPR000683">
    <property type="entry name" value="Gfo/Idh/MocA-like_OxRdtase_N"/>
</dbReference>
<protein>
    <submittedName>
        <fullName evidence="3">Dehydrogenase</fullName>
    </submittedName>
</protein>
<feature type="domain" description="Gfo/Idh/MocA-like oxidoreductase N-terminal" evidence="1">
    <location>
        <begin position="6"/>
        <end position="123"/>
    </location>
</feature>
<sequence>MIGKARIGVIGAGWWAAANHIPVLKANPDCEVVAVNRLGAAELEALRQRFDIPHAFEDWREMLDTVPLDGVVVASPHVLHHDHAAAALGKGCHVLVEKPLATAAADARDLVARARAAGREIVVPYGWNFKSWTDKARELVGKGEIGAVEHVVLQMASALEDLFAGQPMKETEGHMFRPPASTWADPKRAGGYGWGQLVHALGLLFRIADLEPARVFAATGTSPAGVDYYDAAVVRFANGATASLSGSATVPKHRGFQIDLRIFGSEGMLLLDIERERLEVRRRDGRDTVVALQPGDGAYACEEPLTTLVDLCLGRPVENRSPGLVGMRAVEVLDAMYRSAASGRMEDV</sequence>
<dbReference type="RefSeq" id="WP_307435169.1">
    <property type="nucleotide sequence ID" value="NZ_JAUSVK010000001.1"/>
</dbReference>
<dbReference type="InterPro" id="IPR036291">
    <property type="entry name" value="NAD(P)-bd_dom_sf"/>
</dbReference>
<dbReference type="PANTHER" id="PTHR43377">
    <property type="entry name" value="BILIVERDIN REDUCTASE A"/>
    <property type="match status" value="1"/>
</dbReference>
<comment type="caution">
    <text evidence="3">The sequence shown here is derived from an EMBL/GenBank/DDBJ whole genome shotgun (WGS) entry which is preliminary data.</text>
</comment>
<keyword evidence="4" id="KW-1185">Reference proteome</keyword>
<evidence type="ECO:0000313" key="4">
    <source>
        <dbReference type="Proteomes" id="UP001237448"/>
    </source>
</evidence>
<feature type="domain" description="GFO/IDH/MocA-like oxidoreductase" evidence="2">
    <location>
        <begin position="135"/>
        <end position="269"/>
    </location>
</feature>
<reference evidence="3 4" key="1">
    <citation type="submission" date="2023-07" db="EMBL/GenBank/DDBJ databases">
        <title>Genomic Encyclopedia of Type Strains, Phase IV (KMG-IV): sequencing the most valuable type-strain genomes for metagenomic binning, comparative biology and taxonomic classification.</title>
        <authorList>
            <person name="Goeker M."/>
        </authorList>
    </citation>
    <scope>NUCLEOTIDE SEQUENCE [LARGE SCALE GENOMIC DNA]</scope>
    <source>
        <strain evidence="3 4">DSM 5896</strain>
    </source>
</reference>
<proteinExistence type="predicted"/>
<dbReference type="Proteomes" id="UP001237448">
    <property type="component" value="Unassembled WGS sequence"/>
</dbReference>
<dbReference type="SUPFAM" id="SSF51735">
    <property type="entry name" value="NAD(P)-binding Rossmann-fold domains"/>
    <property type="match status" value="1"/>
</dbReference>
<dbReference type="InterPro" id="IPR055170">
    <property type="entry name" value="GFO_IDH_MocA-like_dom"/>
</dbReference>
<evidence type="ECO:0000259" key="1">
    <source>
        <dbReference type="Pfam" id="PF01408"/>
    </source>
</evidence>
<dbReference type="Pfam" id="PF22725">
    <property type="entry name" value="GFO_IDH_MocA_C3"/>
    <property type="match status" value="1"/>
</dbReference>
<name>A0ABU0FML7_9HYPH</name>
<dbReference type="InterPro" id="IPR051450">
    <property type="entry name" value="Gfo/Idh/MocA_Oxidoreductases"/>
</dbReference>
<organism evidence="3 4">
    <name type="scientific">Labrys monachus</name>
    <dbReference type="NCBI Taxonomy" id="217067"/>
    <lineage>
        <taxon>Bacteria</taxon>
        <taxon>Pseudomonadati</taxon>
        <taxon>Pseudomonadota</taxon>
        <taxon>Alphaproteobacteria</taxon>
        <taxon>Hyphomicrobiales</taxon>
        <taxon>Xanthobacteraceae</taxon>
        <taxon>Labrys</taxon>
    </lineage>
</organism>